<feature type="region of interest" description="Disordered" evidence="1">
    <location>
        <begin position="676"/>
        <end position="720"/>
    </location>
</feature>
<protein>
    <recommendedName>
        <fullName evidence="2">Protein kinase domain-containing protein</fullName>
    </recommendedName>
</protein>
<dbReference type="GO" id="GO:0004674">
    <property type="term" value="F:protein serine/threonine kinase activity"/>
    <property type="evidence" value="ECO:0007669"/>
    <property type="project" value="TreeGrafter"/>
</dbReference>
<sequence>MGCWCSSARPPHDDLAPQESPFTCTGAVAAARTQAVLTTDAAKSSFQLADQGLLPTLRSHRDVLGGPSLNANSGLSNGKEPSIPAGGALSTRNSLQQARPSDGCLAPNAPSFARPMRGAEFEDHAPPEAEEALEGDGGEILCGVATLAADLRDAVGDAATAAAAKPPGDGGGGGGDSFSCLADGDSGGSDLMKSSRRLLHSVVPLLLNPSTVGTANPDPHPDLPLHRHLHALPGGAPPRIPPAKSAPRLPRPAASAAAPPPDHPQPHPGTAASAAAAAMESSQQHTTTTTTAAANAAATRRPTFTRGLTRDSFLLNNTTGGGTTAASGYMLRTATGRGELIHVEASWIPFQMGNPLQVQVGELLGRGGCGSVYAGRWRGRPVAVKVVQQVVAPPAGAAAAVAAAAGVGVGDLGGGGALPPPTITPLIDFFGSSSGASPHDNNNDKNGNDNGGTEIKGTGGGGGGGSAAAAGGGGGGGARAPYLPDAHASVKRLRHPHVLRTYAYAVLSAAPQLGGVLPARHEHHVVLELCDGGTLRSWLDTIYRNGGPGGGGGSGGGDSAAATAGGGGGGGPTGAAGGGGGGPAALTATAGAGAAGREAPQCPPPPPSPSPPRCSGGGGGEMGAIAAAQTAARSAFERAKAHLNTRGAGPSGVLGAAPGGAVVGGGAEGCCGGVENNAAGRDAQPMDEPQQPHPHPQLQRLGQREPGGGPQGPAAAGTAAAAASGGAAAALSSSPGSGAPPGIAAAPSLAAEWTGAAPDRPSAAAEPTAAAAAAAAAAARKASHAGDLEGDGDGAGRLSHAAATVSEATSRRLPGLTPAQSEQLQLLGMTWVSDSGAKIECRASGCSARGLRGGGGGGDGGDGREADGGIAVCAASESSMGTARAGQLDVAAATGSGGSGGGGGAAAADGRSPPPSAPLSDGDGDGEGLTAHWADATMRANASVGSGYGYGSTMVRPESSSYAVGFHAVQQHCVVLDDYLDDDDGGADGATGGGAAGGDMYDGSSGVYGSGGGGARANAALFGDLRLHARLGLLEEGSAEGRLSTRSRCASAAATTTSTAATTTTPTDNTVGAAGGGALPLRRRHPTHTSMMSSGGAAGAAASAISTGNFLAAAPPPALVRMEEAAAREAQEASRHSEHSVGFEEGLDQSAAPPRLVSSSPPADAGGGGGGTAAAAAQARSLRPATATGQRQQQPAGFQTPWAVHPAAVGAPPPTAPSGPPPRTPASAQPQPPAANGEVDTSAATALLNRRAVGMVNSIMRAAAAAAAAGPAAAAGGGGGAATATAIAAAAEPMLPAQLRHLVTALGCLVEVASGLSYLHGIGMVHGDVKSGNVLLKLDPRQPRGFVLKLADFGFSRVLEHGSHTYLSRPSGTLAYLSPEMVTSYRQSAAADQYAFGLLVWELVTTQPLFRRLQTPQLLYAKTHNADWQHLQWPPWCPPEVEGLARRCTDYHPAARLTAAEARTQLEAMRAHYQGVLSRTVGTSGDVNAVAPAAAATATTAAPVAIVAPAAGAVPAAAAAAAAGSQPR</sequence>
<dbReference type="PANTHER" id="PTHR44329:SF214">
    <property type="entry name" value="PROTEIN KINASE DOMAIN-CONTAINING PROTEIN"/>
    <property type="match status" value="1"/>
</dbReference>
<comment type="caution">
    <text evidence="3">The sequence shown here is derived from an EMBL/GenBank/DDBJ whole genome shotgun (WGS) entry which is preliminary data.</text>
</comment>
<feature type="compositionally biased region" description="Pro residues" evidence="1">
    <location>
        <begin position="258"/>
        <end position="267"/>
    </location>
</feature>
<feature type="compositionally biased region" description="Basic and acidic residues" evidence="1">
    <location>
        <begin position="1124"/>
        <end position="1142"/>
    </location>
</feature>
<organism evidence="3 4">
    <name type="scientific">Pleodorina starrii</name>
    <dbReference type="NCBI Taxonomy" id="330485"/>
    <lineage>
        <taxon>Eukaryota</taxon>
        <taxon>Viridiplantae</taxon>
        <taxon>Chlorophyta</taxon>
        <taxon>core chlorophytes</taxon>
        <taxon>Chlorophyceae</taxon>
        <taxon>CS clade</taxon>
        <taxon>Chlamydomonadales</taxon>
        <taxon>Volvocaceae</taxon>
        <taxon>Pleodorina</taxon>
    </lineage>
</organism>
<feature type="region of interest" description="Disordered" evidence="1">
    <location>
        <begin position="428"/>
        <end position="477"/>
    </location>
</feature>
<dbReference type="InterPro" id="IPR008271">
    <property type="entry name" value="Ser/Thr_kinase_AS"/>
</dbReference>
<feature type="region of interest" description="Disordered" evidence="1">
    <location>
        <begin position="587"/>
        <end position="622"/>
    </location>
</feature>
<feature type="region of interest" description="Disordered" evidence="1">
    <location>
        <begin position="1124"/>
        <end position="1239"/>
    </location>
</feature>
<reference evidence="3 4" key="1">
    <citation type="journal article" date="2023" name="Commun. Biol.">
        <title>Reorganization of the ancestral sex-determining regions during the evolution of trioecy in Pleodorina starrii.</title>
        <authorList>
            <person name="Takahashi K."/>
            <person name="Suzuki S."/>
            <person name="Kawai-Toyooka H."/>
            <person name="Yamamoto K."/>
            <person name="Hamaji T."/>
            <person name="Ootsuki R."/>
            <person name="Yamaguchi H."/>
            <person name="Kawachi M."/>
            <person name="Higashiyama T."/>
            <person name="Nozaki H."/>
        </authorList>
    </citation>
    <scope>NUCLEOTIDE SEQUENCE [LARGE SCALE GENOMIC DNA]</scope>
    <source>
        <strain evidence="3 4">NIES-4479</strain>
    </source>
</reference>
<dbReference type="Gene3D" id="1.10.510.10">
    <property type="entry name" value="Transferase(Phosphotransferase) domain 1"/>
    <property type="match status" value="1"/>
</dbReference>
<dbReference type="Proteomes" id="UP001165080">
    <property type="component" value="Unassembled WGS sequence"/>
</dbReference>
<proteinExistence type="predicted"/>
<dbReference type="InterPro" id="IPR011009">
    <property type="entry name" value="Kinase-like_dom_sf"/>
</dbReference>
<feature type="region of interest" description="Disordered" evidence="1">
    <location>
        <begin position="64"/>
        <end position="114"/>
    </location>
</feature>
<dbReference type="SUPFAM" id="SSF56112">
    <property type="entry name" value="Protein kinase-like (PK-like)"/>
    <property type="match status" value="1"/>
</dbReference>
<evidence type="ECO:0000256" key="1">
    <source>
        <dbReference type="SAM" id="MobiDB-lite"/>
    </source>
</evidence>
<feature type="compositionally biased region" description="Low complexity" evidence="1">
    <location>
        <begin position="242"/>
        <end position="257"/>
    </location>
</feature>
<accession>A0A9W6BPF7</accession>
<feature type="region of interest" description="Disordered" evidence="1">
    <location>
        <begin position="784"/>
        <end position="817"/>
    </location>
</feature>
<dbReference type="EMBL" id="BRXU01000014">
    <property type="protein sequence ID" value="GLC55794.1"/>
    <property type="molecule type" value="Genomic_DNA"/>
</dbReference>
<feature type="compositionally biased region" description="Low complexity" evidence="1">
    <location>
        <begin position="286"/>
        <end position="306"/>
    </location>
</feature>
<feature type="compositionally biased region" description="Pro residues" evidence="1">
    <location>
        <begin position="1211"/>
        <end position="1224"/>
    </location>
</feature>
<feature type="compositionally biased region" description="Gly residues" evidence="1">
    <location>
        <begin position="457"/>
        <end position="477"/>
    </location>
</feature>
<dbReference type="InterPro" id="IPR000719">
    <property type="entry name" value="Prot_kinase_dom"/>
</dbReference>
<dbReference type="PROSITE" id="PS00108">
    <property type="entry name" value="PROTEIN_KINASE_ST"/>
    <property type="match status" value="1"/>
</dbReference>
<dbReference type="PROSITE" id="PS50011">
    <property type="entry name" value="PROTEIN_KINASE_DOM"/>
    <property type="match status" value="1"/>
</dbReference>
<name>A0A9W6BPF7_9CHLO</name>
<feature type="compositionally biased region" description="Low complexity" evidence="1">
    <location>
        <begin position="587"/>
        <end position="600"/>
    </location>
</feature>
<feature type="compositionally biased region" description="Pro residues" evidence="1">
    <location>
        <begin position="601"/>
        <end position="612"/>
    </location>
</feature>
<gene>
    <name evidence="3" type="primary">PLEST009911</name>
    <name evidence="3" type="ORF">PLESTB_001029500</name>
</gene>
<feature type="compositionally biased region" description="Gly residues" evidence="1">
    <location>
        <begin position="895"/>
        <end position="905"/>
    </location>
</feature>
<feature type="region of interest" description="Disordered" evidence="1">
    <location>
        <begin position="894"/>
        <end position="930"/>
    </location>
</feature>
<feature type="region of interest" description="Disordered" evidence="1">
    <location>
        <begin position="1053"/>
        <end position="1079"/>
    </location>
</feature>
<dbReference type="Gene3D" id="3.30.200.20">
    <property type="entry name" value="Phosphorylase Kinase, domain 1"/>
    <property type="match status" value="1"/>
</dbReference>
<dbReference type="SMART" id="SM00220">
    <property type="entry name" value="S_TKc"/>
    <property type="match status" value="1"/>
</dbReference>
<feature type="compositionally biased region" description="Low complexity" evidence="1">
    <location>
        <begin position="1201"/>
        <end position="1210"/>
    </location>
</feature>
<evidence type="ECO:0000313" key="3">
    <source>
        <dbReference type="EMBL" id="GLC55794.1"/>
    </source>
</evidence>
<feature type="region of interest" description="Disordered" evidence="1">
    <location>
        <begin position="1"/>
        <end position="20"/>
    </location>
</feature>
<evidence type="ECO:0000259" key="2">
    <source>
        <dbReference type="PROSITE" id="PS50011"/>
    </source>
</evidence>
<dbReference type="PANTHER" id="PTHR44329">
    <property type="entry name" value="SERINE/THREONINE-PROTEIN KINASE TNNI3K-RELATED"/>
    <property type="match status" value="1"/>
</dbReference>
<feature type="compositionally biased region" description="Polar residues" evidence="1">
    <location>
        <begin position="90"/>
        <end position="99"/>
    </location>
</feature>
<feature type="region of interest" description="Disordered" evidence="1">
    <location>
        <begin position="211"/>
        <end position="319"/>
    </location>
</feature>
<dbReference type="InterPro" id="IPR051681">
    <property type="entry name" value="Ser/Thr_Kinases-Pseudokinases"/>
</dbReference>
<feature type="compositionally biased region" description="Low complexity" evidence="1">
    <location>
        <begin position="1053"/>
        <end position="1065"/>
    </location>
</feature>
<feature type="domain" description="Protein kinase" evidence="2">
    <location>
        <begin position="1159"/>
        <end position="1469"/>
    </location>
</feature>
<evidence type="ECO:0000313" key="4">
    <source>
        <dbReference type="Proteomes" id="UP001165080"/>
    </source>
</evidence>
<keyword evidence="4" id="KW-1185">Reference proteome</keyword>
<dbReference type="Pfam" id="PF00069">
    <property type="entry name" value="Pkinase"/>
    <property type="match status" value="1"/>
</dbReference>
<feature type="region of interest" description="Disordered" evidence="1">
    <location>
        <begin position="563"/>
        <end position="582"/>
    </location>
</feature>
<feature type="compositionally biased region" description="Polar residues" evidence="1">
    <location>
        <begin position="1187"/>
        <end position="1197"/>
    </location>
</feature>
<dbReference type="GO" id="GO:0005524">
    <property type="term" value="F:ATP binding"/>
    <property type="evidence" value="ECO:0007669"/>
    <property type="project" value="InterPro"/>
</dbReference>